<proteinExistence type="predicted"/>
<keyword evidence="2" id="KW-0732">Signal</keyword>
<evidence type="ECO:0000313" key="3">
    <source>
        <dbReference type="EMBL" id="GMR62282.1"/>
    </source>
</evidence>
<comment type="caution">
    <text evidence="3">The sequence shown here is derived from an EMBL/GenBank/DDBJ whole genome shotgun (WGS) entry which is preliminary data.</text>
</comment>
<keyword evidence="1" id="KW-1133">Transmembrane helix</keyword>
<keyword evidence="4" id="KW-1185">Reference proteome</keyword>
<accession>A0AAN5DGV6</accession>
<organism evidence="3 4">
    <name type="scientific">Pristionchus mayeri</name>
    <dbReference type="NCBI Taxonomy" id="1317129"/>
    <lineage>
        <taxon>Eukaryota</taxon>
        <taxon>Metazoa</taxon>
        <taxon>Ecdysozoa</taxon>
        <taxon>Nematoda</taxon>
        <taxon>Chromadorea</taxon>
        <taxon>Rhabditida</taxon>
        <taxon>Rhabditina</taxon>
        <taxon>Diplogasteromorpha</taxon>
        <taxon>Diplogasteroidea</taxon>
        <taxon>Neodiplogasteridae</taxon>
        <taxon>Pristionchus</taxon>
    </lineage>
</organism>
<sequence length="154" mass="17011">MRIFLLCLIAPALFAVSTASKCYLEYEINGKALFPRVERTCLNATANCYLFTGVISKGDKWDGKDCDDFGNCLKLGMGCHQIVGGGEICCCQGDLCNKERPPVILTSIDRLDYDWVLALLAVSVALIVVSCCVRCVFCYRNQAFPSDTKARLPY</sequence>
<dbReference type="InterPro" id="IPR045860">
    <property type="entry name" value="Snake_toxin-like_sf"/>
</dbReference>
<feature type="transmembrane region" description="Helical" evidence="1">
    <location>
        <begin position="115"/>
        <end position="139"/>
    </location>
</feature>
<reference evidence="4" key="1">
    <citation type="submission" date="2022-10" db="EMBL/GenBank/DDBJ databases">
        <title>Genome assembly of Pristionchus species.</title>
        <authorList>
            <person name="Yoshida K."/>
            <person name="Sommer R.J."/>
        </authorList>
    </citation>
    <scope>NUCLEOTIDE SEQUENCE [LARGE SCALE GENOMIC DNA]</scope>
    <source>
        <strain evidence="4">RS5460</strain>
    </source>
</reference>
<evidence type="ECO:0000256" key="2">
    <source>
        <dbReference type="SAM" id="SignalP"/>
    </source>
</evidence>
<keyword evidence="1" id="KW-0472">Membrane</keyword>
<protein>
    <submittedName>
        <fullName evidence="3">Uncharacterized protein</fullName>
    </submittedName>
</protein>
<dbReference type="SUPFAM" id="SSF57302">
    <property type="entry name" value="Snake toxin-like"/>
    <property type="match status" value="1"/>
</dbReference>
<evidence type="ECO:0000256" key="1">
    <source>
        <dbReference type="SAM" id="Phobius"/>
    </source>
</evidence>
<name>A0AAN5DGV6_9BILA</name>
<dbReference type="PANTHER" id="PTHR34721:SF3">
    <property type="entry name" value="ACTIVIN_RECP DOMAIN-CONTAINING PROTEIN-RELATED"/>
    <property type="match status" value="1"/>
</dbReference>
<feature type="signal peptide" evidence="2">
    <location>
        <begin position="1"/>
        <end position="19"/>
    </location>
</feature>
<evidence type="ECO:0000313" key="4">
    <source>
        <dbReference type="Proteomes" id="UP001328107"/>
    </source>
</evidence>
<feature type="chain" id="PRO_5042915441" evidence="2">
    <location>
        <begin position="20"/>
        <end position="154"/>
    </location>
</feature>
<dbReference type="EMBL" id="BTRK01000006">
    <property type="protein sequence ID" value="GMR62282.1"/>
    <property type="molecule type" value="Genomic_DNA"/>
</dbReference>
<dbReference type="PANTHER" id="PTHR34721">
    <property type="entry name" value="PROTEIN CBG09734"/>
    <property type="match status" value="1"/>
</dbReference>
<gene>
    <name evidence="3" type="ORF">PMAYCL1PPCAC_32477</name>
</gene>
<dbReference type="AlphaFoldDB" id="A0AAN5DGV6"/>
<dbReference type="Proteomes" id="UP001328107">
    <property type="component" value="Unassembled WGS sequence"/>
</dbReference>
<keyword evidence="1" id="KW-0812">Transmembrane</keyword>